<feature type="coiled-coil region" evidence="12">
    <location>
        <begin position="391"/>
        <end position="481"/>
    </location>
</feature>
<reference evidence="17" key="2">
    <citation type="submission" date="2025-09" db="UniProtKB">
        <authorList>
            <consortium name="Ensembl"/>
        </authorList>
    </citation>
    <scope>IDENTIFICATION</scope>
</reference>
<evidence type="ECO:0000256" key="13">
    <source>
        <dbReference type="SAM" id="MobiDB-lite"/>
    </source>
</evidence>
<dbReference type="GO" id="GO:0005615">
    <property type="term" value="C:extracellular space"/>
    <property type="evidence" value="ECO:0007669"/>
    <property type="project" value="Ensembl"/>
</dbReference>
<evidence type="ECO:0000256" key="5">
    <source>
        <dbReference type="ARBA" id="ARBA00022729"/>
    </source>
</evidence>
<keyword evidence="5 14" id="KW-0732">Signal</keyword>
<dbReference type="Proteomes" id="UP000233020">
    <property type="component" value="Unplaced"/>
</dbReference>
<dbReference type="InterPro" id="IPR011489">
    <property type="entry name" value="EMI_domain"/>
</dbReference>
<dbReference type="GeneTree" id="ENSGT01030000234633"/>
<dbReference type="SMART" id="SM00110">
    <property type="entry name" value="C1Q"/>
    <property type="match status" value="1"/>
</dbReference>
<feature type="compositionally biased region" description="Basic and acidic residues" evidence="13">
    <location>
        <begin position="788"/>
        <end position="804"/>
    </location>
</feature>
<dbReference type="PROSITE" id="PS51041">
    <property type="entry name" value="EMI"/>
    <property type="match status" value="1"/>
</dbReference>
<dbReference type="Pfam" id="PF00386">
    <property type="entry name" value="C1q"/>
    <property type="match status" value="1"/>
</dbReference>
<evidence type="ECO:0000256" key="10">
    <source>
        <dbReference type="ARBA" id="ARBA00061904"/>
    </source>
</evidence>
<keyword evidence="6 12" id="KW-0175">Coiled coil</keyword>
<sequence length="953" mass="105133">MILSLLFSLGGPLGWGLLGAWAQAPSTRLSDLQSSRLPGVWRAEAEDTGRDPIGRNWCPYPMSKLVTLLAVCKTEKFLIHSQQPCPQGAPDCQRIKVMYRMAHKPVYHVKQKVLTSLAWRCCPGYTGPNCEHHDSMAIPEPADPGDGHQEPGDGPISFEPGHLAAVISEVEVQQEQQERLLGELQNDVHQVADSLPGLWKALPGNLTAATMEANQTEHEFPDRSLEQVLLPHMDTFLQVHFSPIWRSFNESLHSLAQAIRNLSLDVEANRQAISRVQDSAMVRADFQELGAKFEAKVQENAQRVGQLQQDMEDRLHAQHLTLHRSVSELQADVDTKLKRLHKAQEARGTNGSLVVAMPWAGAKPEPESLQARLGQLQRNLSELHMTTALREKELQNTLEDMRATLTQHGDEIKELYSESDETFDQINKVERQVEELQVNHTALRELRVILMEKSLIMEENKEEVERQLLELNLTLQHLQGGHADLIKYVKDCNCQKLYLDLDVIREDQRGATRALEETQVSLDERRQLDGPSLQALQSAVDAVSLAVGMHKAEGERVRAATARLRSQVQVLDDEVGALKAAAAETRHEVRQLHSAFAALLEDALRHEAVLAALFGEEVMEEMSEEAPGPLPLSYEQIRVALQDAAVGLQEQALGWDVLAARVAALEQASEQASELPRLAERLEPSHDVGREEAATTTLAGLAWELQSLSHEVKRVWGCCEAKAEAGAVSFNASLDSLHSALSATQRSLEQHQQLFHGLFGNFQGLVAANVSLDLGKLQTMLSRKEKKQQKGLEAPRKRDKKEAEPLVDARITGPVPGALGTVLWEAGSPVGFYASFSGGTAALQTVKFNTTHINVGSSYFPEHGYFRAPERGVYLFAASIEFGPGPGTGQLVFGGHHRTPVHTTGHAGGSTATVFAMAELQKGERVWFELTQGSITKRSLPGTVFGGFLIFKT</sequence>
<dbReference type="KEGG" id="anan:105731052"/>
<evidence type="ECO:0000256" key="7">
    <source>
        <dbReference type="ARBA" id="ARBA00023157"/>
    </source>
</evidence>
<dbReference type="GO" id="GO:0090051">
    <property type="term" value="P:negative regulation of cell migration involved in sprouting angiogenesis"/>
    <property type="evidence" value="ECO:0007669"/>
    <property type="project" value="Ensembl"/>
</dbReference>
<feature type="region of interest" description="Disordered" evidence="13">
    <location>
        <begin position="785"/>
        <end position="806"/>
    </location>
</feature>
<evidence type="ECO:0000256" key="1">
    <source>
        <dbReference type="ARBA" id="ARBA00004498"/>
    </source>
</evidence>
<dbReference type="InterPro" id="IPR008983">
    <property type="entry name" value="Tumour_necrosis_fac-like_dom"/>
</dbReference>
<keyword evidence="7" id="KW-1015">Disulfide bond</keyword>
<comment type="function">
    <text evidence="9">Extracellular matrix protein that plays significant roles in the vascular system and is required for the maintenance and stability of blood vessel. Affects several essential steps in angiogenesis including endothelial cell proliferation, migration, and tube formation. Positively regulates angiogenesis by acting as a ligand for CD93 receptor.</text>
</comment>
<dbReference type="GO" id="GO:1903588">
    <property type="term" value="P:negative regulation of blood vessel endothelial cell proliferation involved in sprouting angiogenesis"/>
    <property type="evidence" value="ECO:0007669"/>
    <property type="project" value="Ensembl"/>
</dbReference>
<evidence type="ECO:0000256" key="4">
    <source>
        <dbReference type="ARBA" id="ARBA00022657"/>
    </source>
</evidence>
<keyword evidence="3" id="KW-0272">Extracellular matrix</keyword>
<dbReference type="GO" id="GO:0002042">
    <property type="term" value="P:cell migration involved in sprouting angiogenesis"/>
    <property type="evidence" value="ECO:0007669"/>
    <property type="project" value="Ensembl"/>
</dbReference>
<protein>
    <recommendedName>
        <fullName evidence="11">Multimerin-2</fullName>
    </recommendedName>
</protein>
<dbReference type="CTD" id="79812"/>
<dbReference type="GO" id="GO:0048018">
    <property type="term" value="F:receptor ligand activity"/>
    <property type="evidence" value="ECO:0007669"/>
    <property type="project" value="Ensembl"/>
</dbReference>
<dbReference type="STRING" id="37293.ENSANAP00000014836"/>
<keyword evidence="2" id="KW-0964">Secreted</keyword>
<keyword evidence="4" id="KW-0037">Angiogenesis</keyword>
<dbReference type="SUPFAM" id="SSF49842">
    <property type="entry name" value="TNF-like"/>
    <property type="match status" value="1"/>
</dbReference>
<dbReference type="Pfam" id="PF07546">
    <property type="entry name" value="EMI"/>
    <property type="match status" value="1"/>
</dbReference>
<dbReference type="GeneID" id="105731052"/>
<dbReference type="OrthoDB" id="8963519at2759"/>
<evidence type="ECO:0000256" key="2">
    <source>
        <dbReference type="ARBA" id="ARBA00022525"/>
    </source>
</evidence>
<evidence type="ECO:0000259" key="16">
    <source>
        <dbReference type="PROSITE" id="PS51041"/>
    </source>
</evidence>
<reference evidence="17" key="1">
    <citation type="submission" date="2025-08" db="UniProtKB">
        <authorList>
            <consortium name="Ensembl"/>
        </authorList>
    </citation>
    <scope>IDENTIFICATION</scope>
</reference>
<evidence type="ECO:0000256" key="6">
    <source>
        <dbReference type="ARBA" id="ARBA00023054"/>
    </source>
</evidence>
<evidence type="ECO:0000256" key="3">
    <source>
        <dbReference type="ARBA" id="ARBA00022530"/>
    </source>
</evidence>
<dbReference type="Ensembl" id="ENSANAT00000032670.1">
    <property type="protein sequence ID" value="ENSANAP00000014836.1"/>
    <property type="gene ID" value="ENSANAG00000025316.1"/>
</dbReference>
<name>A0A2K5D1N4_AOTNA</name>
<feature type="signal peptide" evidence="14">
    <location>
        <begin position="1"/>
        <end position="16"/>
    </location>
</feature>
<dbReference type="GO" id="GO:0030948">
    <property type="term" value="P:negative regulation of vascular endothelial growth factor receptor signaling pathway"/>
    <property type="evidence" value="ECO:0007669"/>
    <property type="project" value="Ensembl"/>
</dbReference>
<gene>
    <name evidence="17" type="primary">MMRN2</name>
</gene>
<evidence type="ECO:0000256" key="8">
    <source>
        <dbReference type="ARBA" id="ARBA00023180"/>
    </source>
</evidence>
<keyword evidence="8" id="KW-0325">Glycoprotein</keyword>
<evidence type="ECO:0000313" key="17">
    <source>
        <dbReference type="Ensembl" id="ENSANAP00000014836.1"/>
    </source>
</evidence>
<dbReference type="FunFam" id="2.60.120.40:FF:000028">
    <property type="entry name" value="Multimerin 2"/>
    <property type="match status" value="1"/>
</dbReference>
<dbReference type="InterPro" id="IPR001073">
    <property type="entry name" value="C1q_dom"/>
</dbReference>
<keyword evidence="18" id="KW-1185">Reference proteome</keyword>
<evidence type="ECO:0000259" key="15">
    <source>
        <dbReference type="PROSITE" id="PS50871"/>
    </source>
</evidence>
<feature type="domain" description="EMI" evidence="16">
    <location>
        <begin position="54"/>
        <end position="132"/>
    </location>
</feature>
<comment type="subcellular location">
    <subcellularLocation>
        <location evidence="1">Secreted</location>
        <location evidence="1">Extracellular space</location>
        <location evidence="1">Extracellular matrix</location>
    </subcellularLocation>
</comment>
<dbReference type="Gene3D" id="2.60.120.40">
    <property type="match status" value="1"/>
</dbReference>
<dbReference type="GO" id="GO:1905278">
    <property type="term" value="P:positive regulation of epithelial tube formation"/>
    <property type="evidence" value="ECO:0007669"/>
    <property type="project" value="Ensembl"/>
</dbReference>
<comment type="subunit">
    <text evidence="10">Heteromer of p110, p125, p140 and p200 subunits; disulfide-linked. Interacts with VEGFA. Interacts with CD93; this interaction promotes angiogenesis. Interacts with CD248.</text>
</comment>
<dbReference type="AlphaFoldDB" id="A0A2K5D1N4"/>
<organism evidence="17 18">
    <name type="scientific">Aotus nancymaae</name>
    <name type="common">Ma's night monkey</name>
    <dbReference type="NCBI Taxonomy" id="37293"/>
    <lineage>
        <taxon>Eukaryota</taxon>
        <taxon>Metazoa</taxon>
        <taxon>Chordata</taxon>
        <taxon>Craniata</taxon>
        <taxon>Vertebrata</taxon>
        <taxon>Euteleostomi</taxon>
        <taxon>Mammalia</taxon>
        <taxon>Eutheria</taxon>
        <taxon>Euarchontoglires</taxon>
        <taxon>Primates</taxon>
        <taxon>Haplorrhini</taxon>
        <taxon>Platyrrhini</taxon>
        <taxon>Aotidae</taxon>
        <taxon>Aotus</taxon>
    </lineage>
</organism>
<feature type="region of interest" description="Disordered" evidence="13">
    <location>
        <begin position="133"/>
        <end position="158"/>
    </location>
</feature>
<evidence type="ECO:0000256" key="9">
    <source>
        <dbReference type="ARBA" id="ARBA00054312"/>
    </source>
</evidence>
<dbReference type="PANTHER" id="PTHR15427">
    <property type="entry name" value="EMILIN ELASTIN MICROFIBRIL INTERFACE-LOCATED PROTEIN ELASTIN MICROFIBRIL INTERFACER"/>
    <property type="match status" value="1"/>
</dbReference>
<proteinExistence type="predicted"/>
<dbReference type="GO" id="GO:1900426">
    <property type="term" value="P:positive regulation of defense response to bacterium"/>
    <property type="evidence" value="ECO:0007669"/>
    <property type="project" value="Ensembl"/>
</dbReference>
<dbReference type="PRINTS" id="PR00007">
    <property type="entry name" value="COMPLEMNTC1Q"/>
</dbReference>
<dbReference type="PANTHER" id="PTHR15427:SF6">
    <property type="entry name" value="MULTIMERIN-2"/>
    <property type="match status" value="1"/>
</dbReference>
<dbReference type="InterPro" id="IPR050392">
    <property type="entry name" value="Collagen/C1q_domain"/>
</dbReference>
<dbReference type="GO" id="GO:0005604">
    <property type="term" value="C:basement membrane"/>
    <property type="evidence" value="ECO:0007669"/>
    <property type="project" value="Ensembl"/>
</dbReference>
<feature type="domain" description="C1q" evidence="15">
    <location>
        <begin position="825"/>
        <end position="953"/>
    </location>
</feature>
<evidence type="ECO:0000256" key="12">
    <source>
        <dbReference type="SAM" id="Coils"/>
    </source>
</evidence>
<dbReference type="OMA" id="EFSNHMS"/>
<evidence type="ECO:0000256" key="14">
    <source>
        <dbReference type="SAM" id="SignalP"/>
    </source>
</evidence>
<feature type="chain" id="PRO_5014338222" description="Multimerin-2" evidence="14">
    <location>
        <begin position="17"/>
        <end position="953"/>
    </location>
</feature>
<evidence type="ECO:0000313" key="18">
    <source>
        <dbReference type="Proteomes" id="UP000233020"/>
    </source>
</evidence>
<dbReference type="PROSITE" id="PS50871">
    <property type="entry name" value="C1Q"/>
    <property type="match status" value="1"/>
</dbReference>
<evidence type="ECO:0000256" key="11">
    <source>
        <dbReference type="ARBA" id="ARBA00071924"/>
    </source>
</evidence>
<accession>A0A2K5D1N4</accession>